<accession>A0ACB8VEB7</accession>
<evidence type="ECO:0000313" key="2">
    <source>
        <dbReference type="Proteomes" id="UP000831701"/>
    </source>
</evidence>
<gene>
    <name evidence="1" type="ORF">L3Q82_005044</name>
</gene>
<keyword evidence="2" id="KW-1185">Reference proteome</keyword>
<proteinExistence type="predicted"/>
<protein>
    <submittedName>
        <fullName evidence="1">Uncharacterized protein</fullName>
    </submittedName>
</protein>
<organism evidence="1 2">
    <name type="scientific">Scortum barcoo</name>
    <name type="common">barcoo grunter</name>
    <dbReference type="NCBI Taxonomy" id="214431"/>
    <lineage>
        <taxon>Eukaryota</taxon>
        <taxon>Metazoa</taxon>
        <taxon>Chordata</taxon>
        <taxon>Craniata</taxon>
        <taxon>Vertebrata</taxon>
        <taxon>Euteleostomi</taxon>
        <taxon>Actinopterygii</taxon>
        <taxon>Neopterygii</taxon>
        <taxon>Teleostei</taxon>
        <taxon>Neoteleostei</taxon>
        <taxon>Acanthomorphata</taxon>
        <taxon>Eupercaria</taxon>
        <taxon>Centrarchiformes</taxon>
        <taxon>Terapontoidei</taxon>
        <taxon>Terapontidae</taxon>
        <taxon>Scortum</taxon>
    </lineage>
</organism>
<evidence type="ECO:0000313" key="1">
    <source>
        <dbReference type="EMBL" id="KAI3353830.1"/>
    </source>
</evidence>
<dbReference type="Proteomes" id="UP000831701">
    <property type="component" value="Chromosome 22"/>
</dbReference>
<dbReference type="EMBL" id="CM041552">
    <property type="protein sequence ID" value="KAI3353830.1"/>
    <property type="molecule type" value="Genomic_DNA"/>
</dbReference>
<reference evidence="1" key="1">
    <citation type="submission" date="2022-04" db="EMBL/GenBank/DDBJ databases">
        <title>Jade perch genome.</title>
        <authorList>
            <person name="Chao B."/>
        </authorList>
    </citation>
    <scope>NUCLEOTIDE SEQUENCE</scope>
    <source>
        <strain evidence="1">CB-2022</strain>
    </source>
</reference>
<comment type="caution">
    <text evidence="1">The sequence shown here is derived from an EMBL/GenBank/DDBJ whole genome shotgun (WGS) entry which is preliminary data.</text>
</comment>
<name>A0ACB8VEB7_9TELE</name>
<sequence>MVWGGISLGGRTALHVLARGSLTAIRYRDEILRPLVRPYAGAVGPGFLLMQDNARHHVAGVCQQFLQDEGIDAMDWPTRSPDLNPIEHICGHHVLLHPPTPRCTTDCPGVGGCFSPGRQIANMRIPRMTESRVQFRTLVKVPSHSLIISIVHSRDQLFTLRITAALPEDQPDVPRKLKRKRWGCRARVKRHGMRRRYRPPLHHHGEQRSLPNKMDELVLTQHQWEYGECIYRDVANCASTNLYVRTEGRRVVRGREEGWQHLLTIDDVTLDTSLFRISTAARTLNCINLLCTGSLLHSEEMVPTPTPQGAQQLQAGSSEVSSDEDVGETVPAPPDDSALVKKGNSRLFRRLRSFCVQRPLLRTFYDSVVASAILLWNSLLGQAASRTGTGGE</sequence>